<dbReference type="EMBL" id="QRPV01000026">
    <property type="protein sequence ID" value="RHM40858.1"/>
    <property type="molecule type" value="Genomic_DNA"/>
</dbReference>
<name>A0A415QEH1_9BACT</name>
<proteinExistence type="predicted"/>
<reference evidence="3 4" key="1">
    <citation type="submission" date="2018-08" db="EMBL/GenBank/DDBJ databases">
        <title>A genome reference for cultivated species of the human gut microbiota.</title>
        <authorList>
            <person name="Zou Y."/>
            <person name="Xue W."/>
            <person name="Luo G."/>
        </authorList>
    </citation>
    <scope>NUCLEOTIDE SEQUENCE [LARGE SCALE GENOMIC DNA]</scope>
    <source>
        <strain evidence="3 4">AF34-33</strain>
    </source>
</reference>
<dbReference type="Proteomes" id="UP000654720">
    <property type="component" value="Chromosome"/>
</dbReference>
<reference evidence="2 5" key="2">
    <citation type="submission" date="2021-02" db="EMBL/GenBank/DDBJ databases">
        <title>FDA dAtabase for Regulatory Grade micrObial Sequences (FDA-ARGOS): Supporting development and validation of Infectious Disease Dx tests.</title>
        <authorList>
            <person name="Carlson P."/>
            <person name="Fischbach M."/>
            <person name="Hastie J."/>
            <person name="Bilen M."/>
            <person name="Cheng A."/>
            <person name="Tallon L."/>
            <person name="Sadzewicz L."/>
            <person name="Zhao X."/>
            <person name="Boylan J."/>
            <person name="Ott S."/>
            <person name="Bowen H."/>
            <person name="Vavikolanu K."/>
            <person name="Mehta A."/>
            <person name="Aluvathingal J."/>
            <person name="Nadendla S."/>
            <person name="Yan Y."/>
            <person name="Sichtig H."/>
        </authorList>
    </citation>
    <scope>NUCLEOTIDE SEQUENCE [LARGE SCALE GENOMIC DNA]</scope>
    <source>
        <strain evidence="2 5">FDAARGOS_1229</strain>
    </source>
</reference>
<protein>
    <recommendedName>
        <fullName evidence="1">Alpha-L-glutamate ligase-related protein ATP-grasp domain-containing protein</fullName>
    </recommendedName>
</protein>
<dbReference type="Proteomes" id="UP000286038">
    <property type="component" value="Unassembled WGS sequence"/>
</dbReference>
<feature type="domain" description="Alpha-L-glutamate ligase-related protein ATP-grasp" evidence="1">
    <location>
        <begin position="92"/>
        <end position="336"/>
    </location>
</feature>
<evidence type="ECO:0000313" key="4">
    <source>
        <dbReference type="Proteomes" id="UP000286038"/>
    </source>
</evidence>
<keyword evidence="5" id="KW-1185">Reference proteome</keyword>
<evidence type="ECO:0000313" key="5">
    <source>
        <dbReference type="Proteomes" id="UP000654720"/>
    </source>
</evidence>
<dbReference type="Pfam" id="PF14397">
    <property type="entry name" value="ATPgrasp_ST"/>
    <property type="match status" value="1"/>
</dbReference>
<accession>A0A415QEH1</accession>
<dbReference type="AlphaFoldDB" id="A0A415QEH1"/>
<dbReference type="GeneID" id="93097251"/>
<dbReference type="EMBL" id="CP069450">
    <property type="protein sequence ID" value="QRO49994.1"/>
    <property type="molecule type" value="Genomic_DNA"/>
</dbReference>
<evidence type="ECO:0000313" key="3">
    <source>
        <dbReference type="EMBL" id="RHM40858.1"/>
    </source>
</evidence>
<dbReference type="SUPFAM" id="SSF56059">
    <property type="entry name" value="Glutathione synthetase ATP-binding domain-like"/>
    <property type="match status" value="1"/>
</dbReference>
<evidence type="ECO:0000259" key="1">
    <source>
        <dbReference type="Pfam" id="PF14397"/>
    </source>
</evidence>
<organism evidence="3 4">
    <name type="scientific">Butyricimonas virosa</name>
    <dbReference type="NCBI Taxonomy" id="544645"/>
    <lineage>
        <taxon>Bacteria</taxon>
        <taxon>Pseudomonadati</taxon>
        <taxon>Bacteroidota</taxon>
        <taxon>Bacteroidia</taxon>
        <taxon>Bacteroidales</taxon>
        <taxon>Odoribacteraceae</taxon>
        <taxon>Butyricimonas</taxon>
    </lineage>
</organism>
<gene>
    <name evidence="3" type="ORF">DWZ68_15200</name>
    <name evidence="2" type="ORF">I6J59_19360</name>
</gene>
<evidence type="ECO:0000313" key="2">
    <source>
        <dbReference type="EMBL" id="QRO49994.1"/>
    </source>
</evidence>
<sequence>MEKSVKHLFKATMKKLSQEWVKYQKRRIYKQMVSGVKLNKLSKEEKEEIRSYYEEHLGNAVNPRWHQYYYSINGCFTPKYVPLGLYYADILPLMNDRSVTKAYADKNFTERLFPDVLQPKSIVKNINGFYYEGMKVISEERALNICSNLSDAIIKQAVESAQGKSVIRFSSVQGKTDSDNCSVKELFKKYKKNFIVQQAVIQHPELSRLNPTSLNTVRLTTFRRENEVVVLTSLLRMGRKGSKVDNVSVGGVFCEIENSGKLKSPAYGINPTGVYEENDFGLKYDGVVVPLFQQIVDEAKSMHMTLPYTRIIGWDFTVNDNNEVVLIELNLHSPGVYQLIGPALGNYTDEILEMVRQSKK</sequence>
<dbReference type="InterPro" id="IPR039523">
    <property type="entry name" value="RimK-rel_E_lig_ATP-grasp"/>
</dbReference>
<dbReference type="RefSeq" id="WP_027201716.1">
    <property type="nucleotide sequence ID" value="NZ_CABJDM010000026.1"/>
</dbReference>